<keyword evidence="4" id="KW-0217">Developmental protein</keyword>
<dbReference type="Proteomes" id="UP000026962">
    <property type="component" value="Chromosome 3"/>
</dbReference>
<organism evidence="6">
    <name type="scientific">Oryza punctata</name>
    <name type="common">Red rice</name>
    <dbReference type="NCBI Taxonomy" id="4537"/>
    <lineage>
        <taxon>Eukaryota</taxon>
        <taxon>Viridiplantae</taxon>
        <taxon>Streptophyta</taxon>
        <taxon>Embryophyta</taxon>
        <taxon>Tracheophyta</taxon>
        <taxon>Spermatophyta</taxon>
        <taxon>Magnoliopsida</taxon>
        <taxon>Liliopsida</taxon>
        <taxon>Poales</taxon>
        <taxon>Poaceae</taxon>
        <taxon>BOP clade</taxon>
        <taxon>Oryzoideae</taxon>
        <taxon>Oryzeae</taxon>
        <taxon>Oryzinae</taxon>
        <taxon>Oryza</taxon>
    </lineage>
</organism>
<keyword evidence="2 4" id="KW-0221">Differentiation</keyword>
<evidence type="ECO:0000256" key="2">
    <source>
        <dbReference type="ARBA" id="ARBA00022782"/>
    </source>
</evidence>
<reference evidence="6" key="1">
    <citation type="submission" date="2015-04" db="UniProtKB">
        <authorList>
            <consortium name="EnsemblPlants"/>
        </authorList>
    </citation>
    <scope>IDENTIFICATION</scope>
</reference>
<dbReference type="STRING" id="4537.A0A0E0KFZ1"/>
<feature type="region of interest" description="Disordered" evidence="5">
    <location>
        <begin position="151"/>
        <end position="185"/>
    </location>
</feature>
<proteinExistence type="inferred from homology"/>
<evidence type="ECO:0000313" key="6">
    <source>
        <dbReference type="EnsemblPlants" id="OPUNC03G22770.1"/>
    </source>
</evidence>
<feature type="region of interest" description="Disordered" evidence="5">
    <location>
        <begin position="466"/>
        <end position="541"/>
    </location>
</feature>
<dbReference type="EnsemblPlants" id="OPUNC03G22770.1">
    <property type="protein sequence ID" value="OPUNC03G22770.1"/>
    <property type="gene ID" value="OPUNC03G22770"/>
</dbReference>
<dbReference type="PANTHER" id="PTHR31791:SF9">
    <property type="entry name" value="FRIGIDA-LIKE PROTEIN"/>
    <property type="match status" value="1"/>
</dbReference>
<feature type="compositionally biased region" description="Basic residues" evidence="5">
    <location>
        <begin position="524"/>
        <end position="536"/>
    </location>
</feature>
<dbReference type="HOGENOM" id="CLU_028571_0_0_1"/>
<evidence type="ECO:0000256" key="1">
    <source>
        <dbReference type="ARBA" id="ARBA00008956"/>
    </source>
</evidence>
<dbReference type="AlphaFoldDB" id="A0A0E0KFZ1"/>
<sequence>MVVSDSPKPQPTPSPAAAAGTTMAELEAAIEALAGKKRRLREAFDCLVACSPIPIPFRWDDIDAHVSSIQSSIAGRFRQFQALQTAATAGITAVLTTSNASSRVERPVEHLVVVEGHEPHVEGGESEMGKEVAMDVESEEENGMVVEVASEAPRGEEDGEVKEEDKKMGEPINASPSKEIHGNGADAKNTMEMSADKDDAETKTAAAAELSAMAISPIPGFTGSGGAEASLRRSLAAACANMDSSNLARILCLSGSSSSHAILAARHFRPALLGAAEPAALVVGAVRDLLAVAGAEPIGDSAWESCVELLSCVPELAVAVSPGTMEQANRLAEDWKEMIGMNLGRLAVWGLVNFLVSYNIVLEFDAEEIIHFFGTLPDDKKQCCISLCKYLGLFDKMADSVGHLIEHGQQLVATRLACTLNLTDKYAPLSIMEDYIQIAKETAQEILSMEKITQLLHKYANKRHSLEDLPSDTSSPHQKHQQMSQEQHHWQQKHQEEQQKQLQNQSKEQEQERRMQKLREMRKTKNKRTQRWKRKQNAQAMKQHQFEKRRKLYHGGSFTNSQSYVRSEIHHNLSQHFSGTIGTPVAPYTGPFCL</sequence>
<evidence type="ECO:0000256" key="5">
    <source>
        <dbReference type="SAM" id="MobiDB-lite"/>
    </source>
</evidence>
<comment type="similarity">
    <text evidence="1 4">Belongs to the Frigida family.</text>
</comment>
<dbReference type="GO" id="GO:0030154">
    <property type="term" value="P:cell differentiation"/>
    <property type="evidence" value="ECO:0007669"/>
    <property type="project" value="UniProtKB-KW"/>
</dbReference>
<dbReference type="eggNOG" id="ENOG502R8J9">
    <property type="taxonomic scope" value="Eukaryota"/>
</dbReference>
<dbReference type="Pfam" id="PF07899">
    <property type="entry name" value="Frigida"/>
    <property type="match status" value="1"/>
</dbReference>
<dbReference type="GO" id="GO:0009908">
    <property type="term" value="P:flower development"/>
    <property type="evidence" value="ECO:0007669"/>
    <property type="project" value="UniProtKB-KW"/>
</dbReference>
<dbReference type="OMA" id="WESCVEL"/>
<accession>A0A0E0KFZ1</accession>
<feature type="compositionally biased region" description="Basic and acidic residues" evidence="5">
    <location>
        <begin position="486"/>
        <end position="499"/>
    </location>
</feature>
<evidence type="ECO:0000256" key="3">
    <source>
        <dbReference type="ARBA" id="ARBA00023089"/>
    </source>
</evidence>
<protein>
    <recommendedName>
        <fullName evidence="4">FRIGIDA-like protein</fullName>
    </recommendedName>
</protein>
<keyword evidence="3 4" id="KW-0287">Flowering</keyword>
<evidence type="ECO:0000313" key="7">
    <source>
        <dbReference type="Proteomes" id="UP000026962"/>
    </source>
</evidence>
<feature type="compositionally biased region" description="Basic and acidic residues" evidence="5">
    <location>
        <begin position="507"/>
        <end position="523"/>
    </location>
</feature>
<name>A0A0E0KFZ1_ORYPU</name>
<dbReference type="Gramene" id="OPUNC03G22770.1">
    <property type="protein sequence ID" value="OPUNC03G22770.1"/>
    <property type="gene ID" value="OPUNC03G22770"/>
</dbReference>
<dbReference type="InterPro" id="IPR012474">
    <property type="entry name" value="Frigida"/>
</dbReference>
<evidence type="ECO:0000256" key="4">
    <source>
        <dbReference type="RuleBase" id="RU364012"/>
    </source>
</evidence>
<dbReference type="PANTHER" id="PTHR31791">
    <property type="entry name" value="FRIGIDA-LIKE PROTEIN 3-RELATED"/>
    <property type="match status" value="1"/>
</dbReference>
<keyword evidence="7" id="KW-1185">Reference proteome</keyword>
<reference evidence="6" key="2">
    <citation type="submission" date="2018-05" db="EMBL/GenBank/DDBJ databases">
        <title>OpunRS2 (Oryza punctata Reference Sequence Version 2).</title>
        <authorList>
            <person name="Zhang J."/>
            <person name="Kudrna D."/>
            <person name="Lee S."/>
            <person name="Talag J."/>
            <person name="Welchert J."/>
            <person name="Wing R.A."/>
        </authorList>
    </citation>
    <scope>NUCLEOTIDE SEQUENCE [LARGE SCALE GENOMIC DNA]</scope>
</reference>